<feature type="chain" id="PRO_5022671670" description="Secreted protein" evidence="2">
    <location>
        <begin position="21"/>
        <end position="209"/>
    </location>
</feature>
<evidence type="ECO:0008006" key="5">
    <source>
        <dbReference type="Google" id="ProtNLM"/>
    </source>
</evidence>
<evidence type="ECO:0000313" key="3">
    <source>
        <dbReference type="EMBL" id="MPC47980.1"/>
    </source>
</evidence>
<feature type="region of interest" description="Disordered" evidence="1">
    <location>
        <begin position="169"/>
        <end position="209"/>
    </location>
</feature>
<protein>
    <recommendedName>
        <fullName evidence="5">Secreted protein</fullName>
    </recommendedName>
</protein>
<gene>
    <name evidence="3" type="ORF">E2C01_041741</name>
</gene>
<reference evidence="3 4" key="1">
    <citation type="submission" date="2019-05" db="EMBL/GenBank/DDBJ databases">
        <title>Another draft genome of Portunus trituberculatus and its Hox gene families provides insights of decapod evolution.</title>
        <authorList>
            <person name="Jeong J.-H."/>
            <person name="Song I."/>
            <person name="Kim S."/>
            <person name="Choi T."/>
            <person name="Kim D."/>
            <person name="Ryu S."/>
            <person name="Kim W."/>
        </authorList>
    </citation>
    <scope>NUCLEOTIDE SEQUENCE [LARGE SCALE GENOMIC DNA]</scope>
    <source>
        <tissue evidence="3">Muscle</tissue>
    </source>
</reference>
<dbReference type="EMBL" id="VSRR010008037">
    <property type="protein sequence ID" value="MPC47980.1"/>
    <property type="molecule type" value="Genomic_DNA"/>
</dbReference>
<feature type="signal peptide" evidence="2">
    <location>
        <begin position="1"/>
        <end position="20"/>
    </location>
</feature>
<dbReference type="Proteomes" id="UP000324222">
    <property type="component" value="Unassembled WGS sequence"/>
</dbReference>
<organism evidence="3 4">
    <name type="scientific">Portunus trituberculatus</name>
    <name type="common">Swimming crab</name>
    <name type="synonym">Neptunus trituberculatus</name>
    <dbReference type="NCBI Taxonomy" id="210409"/>
    <lineage>
        <taxon>Eukaryota</taxon>
        <taxon>Metazoa</taxon>
        <taxon>Ecdysozoa</taxon>
        <taxon>Arthropoda</taxon>
        <taxon>Crustacea</taxon>
        <taxon>Multicrustacea</taxon>
        <taxon>Malacostraca</taxon>
        <taxon>Eumalacostraca</taxon>
        <taxon>Eucarida</taxon>
        <taxon>Decapoda</taxon>
        <taxon>Pleocyemata</taxon>
        <taxon>Brachyura</taxon>
        <taxon>Eubrachyura</taxon>
        <taxon>Portunoidea</taxon>
        <taxon>Portunidae</taxon>
        <taxon>Portuninae</taxon>
        <taxon>Portunus</taxon>
    </lineage>
</organism>
<name>A0A5B7FK13_PORTR</name>
<feature type="compositionally biased region" description="Basic residues" evidence="1">
    <location>
        <begin position="114"/>
        <end position="128"/>
    </location>
</feature>
<evidence type="ECO:0000256" key="1">
    <source>
        <dbReference type="SAM" id="MobiDB-lite"/>
    </source>
</evidence>
<keyword evidence="4" id="KW-1185">Reference proteome</keyword>
<evidence type="ECO:0000313" key="4">
    <source>
        <dbReference type="Proteomes" id="UP000324222"/>
    </source>
</evidence>
<proteinExistence type="predicted"/>
<feature type="compositionally biased region" description="Basic and acidic residues" evidence="1">
    <location>
        <begin position="200"/>
        <end position="209"/>
    </location>
</feature>
<sequence>MAWSWRLLLLLGRPARVAHTDATLLLSTVASVALSGETLVLLKGYFREEEAAVVMVMVVICPALRWNLCSPWKPRCAAFLFTRGTSCAAHVLLRDEVTATAVVARREAAVGRARRRDWHGAKPARRSSPKPSCPLDNSRFSYQQNRFQQRILLPGPRDAFTFQHAVMASSTPRPDTEHASSYKNPATGVLHHPQLPSWQARHDDLPGKP</sequence>
<comment type="caution">
    <text evidence="3">The sequence shown here is derived from an EMBL/GenBank/DDBJ whole genome shotgun (WGS) entry which is preliminary data.</text>
</comment>
<dbReference type="AlphaFoldDB" id="A0A5B7FK13"/>
<accession>A0A5B7FK13</accession>
<feature type="region of interest" description="Disordered" evidence="1">
    <location>
        <begin position="114"/>
        <end position="136"/>
    </location>
</feature>
<evidence type="ECO:0000256" key="2">
    <source>
        <dbReference type="SAM" id="SignalP"/>
    </source>
</evidence>
<keyword evidence="2" id="KW-0732">Signal</keyword>